<accession>A0A7W9SPP4</accession>
<organism evidence="2 3">
    <name type="scientific">Armatimonas rosea</name>
    <dbReference type="NCBI Taxonomy" id="685828"/>
    <lineage>
        <taxon>Bacteria</taxon>
        <taxon>Bacillati</taxon>
        <taxon>Armatimonadota</taxon>
        <taxon>Armatimonadia</taxon>
        <taxon>Armatimonadales</taxon>
        <taxon>Armatimonadaceae</taxon>
        <taxon>Armatimonas</taxon>
    </lineage>
</organism>
<dbReference type="EMBL" id="JACHGW010000002">
    <property type="protein sequence ID" value="MBB6050516.1"/>
    <property type="molecule type" value="Genomic_DNA"/>
</dbReference>
<protein>
    <submittedName>
        <fullName evidence="2">Uncharacterized protein</fullName>
    </submittedName>
</protein>
<dbReference type="Proteomes" id="UP000520814">
    <property type="component" value="Unassembled WGS sequence"/>
</dbReference>
<evidence type="ECO:0000313" key="3">
    <source>
        <dbReference type="Proteomes" id="UP000520814"/>
    </source>
</evidence>
<dbReference type="AlphaFoldDB" id="A0A7W9SPP4"/>
<reference evidence="2 3" key="1">
    <citation type="submission" date="2020-08" db="EMBL/GenBank/DDBJ databases">
        <title>Genomic Encyclopedia of Type Strains, Phase IV (KMG-IV): sequencing the most valuable type-strain genomes for metagenomic binning, comparative biology and taxonomic classification.</title>
        <authorList>
            <person name="Goeker M."/>
        </authorList>
    </citation>
    <scope>NUCLEOTIDE SEQUENCE [LARGE SCALE GENOMIC DNA]</scope>
    <source>
        <strain evidence="2 3">DSM 23562</strain>
    </source>
</reference>
<feature type="region of interest" description="Disordered" evidence="1">
    <location>
        <begin position="40"/>
        <end position="64"/>
    </location>
</feature>
<evidence type="ECO:0000256" key="1">
    <source>
        <dbReference type="SAM" id="MobiDB-lite"/>
    </source>
</evidence>
<dbReference type="RefSeq" id="WP_184195618.1">
    <property type="nucleotide sequence ID" value="NZ_JACHGW010000002.1"/>
</dbReference>
<feature type="compositionally biased region" description="Basic residues" evidence="1">
    <location>
        <begin position="49"/>
        <end position="64"/>
    </location>
</feature>
<name>A0A7W9SPP4_ARMRO</name>
<sequence length="64" mass="7241">MTKLRAELAGAIDNYHATGSLFTQRMIEARDEVQVQFGRDSNELQAVGRTKRSDRKAPVRKPKP</sequence>
<evidence type="ECO:0000313" key="2">
    <source>
        <dbReference type="EMBL" id="MBB6050516.1"/>
    </source>
</evidence>
<comment type="caution">
    <text evidence="2">The sequence shown here is derived from an EMBL/GenBank/DDBJ whole genome shotgun (WGS) entry which is preliminary data.</text>
</comment>
<proteinExistence type="predicted"/>
<gene>
    <name evidence="2" type="ORF">HNQ39_002307</name>
</gene>
<keyword evidence="3" id="KW-1185">Reference proteome</keyword>